<name>A0A8X6RSS1_TRICX</name>
<dbReference type="AlphaFoldDB" id="A0A8X6RSS1"/>
<comment type="caution">
    <text evidence="1">The sequence shown here is derived from an EMBL/GenBank/DDBJ whole genome shotgun (WGS) entry which is preliminary data.</text>
</comment>
<evidence type="ECO:0000313" key="2">
    <source>
        <dbReference type="Proteomes" id="UP000887159"/>
    </source>
</evidence>
<dbReference type="Proteomes" id="UP000887159">
    <property type="component" value="Unassembled WGS sequence"/>
</dbReference>
<evidence type="ECO:0000313" key="1">
    <source>
        <dbReference type="EMBL" id="GFX98392.1"/>
    </source>
</evidence>
<dbReference type="GO" id="GO:0003676">
    <property type="term" value="F:nucleic acid binding"/>
    <property type="evidence" value="ECO:0007669"/>
    <property type="project" value="InterPro"/>
</dbReference>
<sequence length="232" mass="26695">MKLVEERWEAPDASPGCSPSKLGWNRAKLYDHLYGAQGMVVGSTLVYCYRCTNVSFVNSSTSAAPWIACKGAVIQDPLTANHRRLCLQWAHEHRAWQVDRHQVVFSDESSFNLWDHDGRIRVRRYAGECCLSECAIERYRGRSYNTRSYVQHKQLLPLPAYSPDMSPIEHVWDLVDWCFARHACPEASKDELLLRIQTIWNSLPQANIQNRFESMPRRIAALIAMSGGYTKY</sequence>
<organism evidence="1 2">
    <name type="scientific">Trichonephila clavipes</name>
    <name type="common">Golden silk orbweaver</name>
    <name type="synonym">Nephila clavipes</name>
    <dbReference type="NCBI Taxonomy" id="2585209"/>
    <lineage>
        <taxon>Eukaryota</taxon>
        <taxon>Metazoa</taxon>
        <taxon>Ecdysozoa</taxon>
        <taxon>Arthropoda</taxon>
        <taxon>Chelicerata</taxon>
        <taxon>Arachnida</taxon>
        <taxon>Araneae</taxon>
        <taxon>Araneomorphae</taxon>
        <taxon>Entelegynae</taxon>
        <taxon>Araneoidea</taxon>
        <taxon>Nephilidae</taxon>
        <taxon>Trichonephila</taxon>
    </lineage>
</organism>
<accession>A0A8X6RSS1</accession>
<dbReference type="Gene3D" id="3.30.420.10">
    <property type="entry name" value="Ribonuclease H-like superfamily/Ribonuclease H"/>
    <property type="match status" value="2"/>
</dbReference>
<reference evidence="1" key="1">
    <citation type="submission" date="2020-08" db="EMBL/GenBank/DDBJ databases">
        <title>Multicomponent nature underlies the extraordinary mechanical properties of spider dragline silk.</title>
        <authorList>
            <person name="Kono N."/>
            <person name="Nakamura H."/>
            <person name="Mori M."/>
            <person name="Yoshida Y."/>
            <person name="Ohtoshi R."/>
            <person name="Malay A.D."/>
            <person name="Moran D.A.P."/>
            <person name="Tomita M."/>
            <person name="Numata K."/>
            <person name="Arakawa K."/>
        </authorList>
    </citation>
    <scope>NUCLEOTIDE SEQUENCE</scope>
</reference>
<protein>
    <submittedName>
        <fullName evidence="1">Transposable element Tcb2 transposase</fullName>
    </submittedName>
</protein>
<proteinExistence type="predicted"/>
<dbReference type="InterPro" id="IPR036397">
    <property type="entry name" value="RNaseH_sf"/>
</dbReference>
<keyword evidence="2" id="KW-1185">Reference proteome</keyword>
<gene>
    <name evidence="1" type="primary">NCL1_13020</name>
    <name evidence="1" type="ORF">TNCV_4001611</name>
</gene>
<dbReference type="EMBL" id="BMAU01021202">
    <property type="protein sequence ID" value="GFX98392.1"/>
    <property type="molecule type" value="Genomic_DNA"/>
</dbReference>